<protein>
    <recommendedName>
        <fullName evidence="6">tRNA (guanine-N(1)-)-methyltransferase</fullName>
        <ecNumber evidence="5">2.1.1.228</ecNumber>
    </recommendedName>
    <alternativeName>
        <fullName evidence="12">M1G-methyltransferase</fullName>
    </alternativeName>
    <alternativeName>
        <fullName evidence="13">tRNA [GM37] methyltransferase</fullName>
    </alternativeName>
</protein>
<reference evidence="16" key="1">
    <citation type="submission" date="2020-05" db="EMBL/GenBank/DDBJ databases">
        <authorList>
            <person name="Chiriac C."/>
            <person name="Salcher M."/>
            <person name="Ghai R."/>
            <person name="Kavagutti S V."/>
        </authorList>
    </citation>
    <scope>NUCLEOTIDE SEQUENCE</scope>
</reference>
<dbReference type="PANTHER" id="PTHR46417:SF1">
    <property type="entry name" value="TRNA (GUANINE-N(1)-)-METHYLTRANSFERASE"/>
    <property type="match status" value="1"/>
</dbReference>
<accession>A0A6J7DN81</accession>
<dbReference type="Gene3D" id="3.40.1280.10">
    <property type="match status" value="1"/>
</dbReference>
<dbReference type="EMBL" id="CAFBLM010000031">
    <property type="protein sequence ID" value="CAB4870948.1"/>
    <property type="molecule type" value="Genomic_DNA"/>
</dbReference>
<evidence type="ECO:0000256" key="7">
    <source>
        <dbReference type="ARBA" id="ARBA00022490"/>
    </source>
</evidence>
<evidence type="ECO:0000256" key="1">
    <source>
        <dbReference type="ARBA" id="ARBA00002634"/>
    </source>
</evidence>
<dbReference type="CDD" id="cd18080">
    <property type="entry name" value="TrmD-like"/>
    <property type="match status" value="1"/>
</dbReference>
<dbReference type="NCBIfam" id="TIGR00088">
    <property type="entry name" value="trmD"/>
    <property type="match status" value="1"/>
</dbReference>
<dbReference type="GO" id="GO:0002939">
    <property type="term" value="P:tRNA N1-guanine methylation"/>
    <property type="evidence" value="ECO:0007669"/>
    <property type="project" value="TreeGrafter"/>
</dbReference>
<dbReference type="InterPro" id="IPR016009">
    <property type="entry name" value="tRNA_MeTrfase_TRMD/TRM10"/>
</dbReference>
<organism evidence="16">
    <name type="scientific">freshwater metagenome</name>
    <dbReference type="NCBI Taxonomy" id="449393"/>
    <lineage>
        <taxon>unclassified sequences</taxon>
        <taxon>metagenomes</taxon>
        <taxon>ecological metagenomes</taxon>
    </lineage>
</organism>
<evidence type="ECO:0000256" key="5">
    <source>
        <dbReference type="ARBA" id="ARBA00012807"/>
    </source>
</evidence>
<comment type="function">
    <text evidence="1">Specifically methylates guanosine-37 in various tRNAs.</text>
</comment>
<dbReference type="PANTHER" id="PTHR46417">
    <property type="entry name" value="TRNA (GUANINE-N(1)-)-METHYLTRANSFERASE"/>
    <property type="match status" value="1"/>
</dbReference>
<dbReference type="EC" id="2.1.1.228" evidence="5"/>
<comment type="subunit">
    <text evidence="4">Homodimer.</text>
</comment>
<proteinExistence type="inferred from homology"/>
<keyword evidence="10" id="KW-0949">S-adenosyl-L-methionine</keyword>
<evidence type="ECO:0000256" key="8">
    <source>
        <dbReference type="ARBA" id="ARBA00022603"/>
    </source>
</evidence>
<dbReference type="GO" id="GO:0005829">
    <property type="term" value="C:cytosol"/>
    <property type="evidence" value="ECO:0007669"/>
    <property type="project" value="TreeGrafter"/>
</dbReference>
<dbReference type="InterPro" id="IPR029028">
    <property type="entry name" value="Alpha/beta_knot_MTases"/>
</dbReference>
<dbReference type="FunFam" id="3.40.1280.10:FF:000001">
    <property type="entry name" value="tRNA (guanine-N(1)-)-methyltransferase"/>
    <property type="match status" value="1"/>
</dbReference>
<evidence type="ECO:0000259" key="15">
    <source>
        <dbReference type="Pfam" id="PF01746"/>
    </source>
</evidence>
<evidence type="ECO:0000256" key="9">
    <source>
        <dbReference type="ARBA" id="ARBA00022679"/>
    </source>
</evidence>
<dbReference type="HAMAP" id="MF_00605">
    <property type="entry name" value="TrmD"/>
    <property type="match status" value="1"/>
</dbReference>
<evidence type="ECO:0000256" key="6">
    <source>
        <dbReference type="ARBA" id="ARBA00014679"/>
    </source>
</evidence>
<evidence type="ECO:0000256" key="4">
    <source>
        <dbReference type="ARBA" id="ARBA00011738"/>
    </source>
</evidence>
<dbReference type="NCBIfam" id="NF000648">
    <property type="entry name" value="PRK00026.1"/>
    <property type="match status" value="1"/>
</dbReference>
<dbReference type="FunFam" id="1.10.1270.20:FF:000002">
    <property type="entry name" value="tRNA (guanine-N(1)-)-methyltransferase"/>
    <property type="match status" value="1"/>
</dbReference>
<comment type="similarity">
    <text evidence="3">Belongs to the RNA methyltransferase TrmD family.</text>
</comment>
<dbReference type="Pfam" id="PF01746">
    <property type="entry name" value="tRNA_m1G_MT"/>
    <property type="match status" value="1"/>
</dbReference>
<dbReference type="GO" id="GO:0052906">
    <property type="term" value="F:tRNA (guanine(37)-N1)-methyltransferase activity"/>
    <property type="evidence" value="ECO:0007669"/>
    <property type="project" value="UniProtKB-EC"/>
</dbReference>
<dbReference type="PIRSF" id="PIRSF000386">
    <property type="entry name" value="tRNA_mtase"/>
    <property type="match status" value="1"/>
</dbReference>
<dbReference type="SUPFAM" id="SSF75217">
    <property type="entry name" value="alpha/beta knot"/>
    <property type="match status" value="1"/>
</dbReference>
<keyword evidence="9" id="KW-0808">Transferase</keyword>
<evidence type="ECO:0000313" key="16">
    <source>
        <dbReference type="EMBL" id="CAB4870948.1"/>
    </source>
</evidence>
<evidence type="ECO:0000256" key="12">
    <source>
        <dbReference type="ARBA" id="ARBA00029736"/>
    </source>
</evidence>
<keyword evidence="8" id="KW-0489">Methyltransferase</keyword>
<evidence type="ECO:0000256" key="10">
    <source>
        <dbReference type="ARBA" id="ARBA00022691"/>
    </source>
</evidence>
<keyword evidence="7" id="KW-0963">Cytoplasm</keyword>
<feature type="domain" description="tRNA methyltransferase TRMD/TRM10-type" evidence="15">
    <location>
        <begin position="1"/>
        <end position="248"/>
    </location>
</feature>
<gene>
    <name evidence="16" type="ORF">UFOPK3401_00803</name>
</gene>
<dbReference type="InterPro" id="IPR002649">
    <property type="entry name" value="tRNA_m1G_MeTrfase_TrmD"/>
</dbReference>
<evidence type="ECO:0000256" key="13">
    <source>
        <dbReference type="ARBA" id="ARBA00033392"/>
    </source>
</evidence>
<comment type="subcellular location">
    <subcellularLocation>
        <location evidence="2">Cytoplasm</location>
    </subcellularLocation>
</comment>
<comment type="catalytic activity">
    <reaction evidence="14">
        <text>guanosine(37) in tRNA + S-adenosyl-L-methionine = N(1)-methylguanosine(37) in tRNA + S-adenosyl-L-homocysteine + H(+)</text>
        <dbReference type="Rhea" id="RHEA:36899"/>
        <dbReference type="Rhea" id="RHEA-COMP:10145"/>
        <dbReference type="Rhea" id="RHEA-COMP:10147"/>
        <dbReference type="ChEBI" id="CHEBI:15378"/>
        <dbReference type="ChEBI" id="CHEBI:57856"/>
        <dbReference type="ChEBI" id="CHEBI:59789"/>
        <dbReference type="ChEBI" id="CHEBI:73542"/>
        <dbReference type="ChEBI" id="CHEBI:74269"/>
        <dbReference type="EC" id="2.1.1.228"/>
    </reaction>
</comment>
<dbReference type="InterPro" id="IPR023148">
    <property type="entry name" value="tRNA_m1G_MeTrfase_C_sf"/>
</dbReference>
<evidence type="ECO:0000256" key="14">
    <source>
        <dbReference type="ARBA" id="ARBA00047783"/>
    </source>
</evidence>
<evidence type="ECO:0000256" key="11">
    <source>
        <dbReference type="ARBA" id="ARBA00022694"/>
    </source>
</evidence>
<keyword evidence="11" id="KW-0819">tRNA processing</keyword>
<evidence type="ECO:0000256" key="3">
    <source>
        <dbReference type="ARBA" id="ARBA00007630"/>
    </source>
</evidence>
<dbReference type="AlphaFoldDB" id="A0A6J7DN81"/>
<evidence type="ECO:0000256" key="2">
    <source>
        <dbReference type="ARBA" id="ARBA00004496"/>
    </source>
</evidence>
<name>A0A6J7DN81_9ZZZZ</name>
<sequence>MRIDIISIFPQYLEPLNLSLIGKAQSSGRVDIAVHDLRAQTTDRHNTVDDSPYGGGPGMVMLAQPWLDALENVVEQSPKISTRPRLVVPTPSGRVFTQAIAGELAQEEHLIFACGRYEGIDERFFQQAVQGGQGVNANVNANVTVDVDRISIGDFVLAGGEVAALVIIEALTRVIPGVLGNDESVTDDSFAPGAMQYLVEGPIYTKPATWQGHDVPEVLVSGDHAAIARWRRDQSLLRTIAVRPDLIQGSSAEQFDDHDLQVLASAGWTFSQGRWVH</sequence>
<dbReference type="Gene3D" id="1.10.1270.20">
    <property type="entry name" value="tRNA(m1g37)methyltransferase, domain 2"/>
    <property type="match status" value="1"/>
</dbReference>
<dbReference type="InterPro" id="IPR029026">
    <property type="entry name" value="tRNA_m1G_MTases_N"/>
</dbReference>